<name>A0AB74J3I7_AURPU</name>
<evidence type="ECO:0000313" key="3">
    <source>
        <dbReference type="EMBL" id="THW47468.1"/>
    </source>
</evidence>
<dbReference type="EMBL" id="QZAM01000048">
    <property type="protein sequence ID" value="THW47468.1"/>
    <property type="molecule type" value="Genomic_DNA"/>
</dbReference>
<feature type="region of interest" description="Disordered" evidence="2">
    <location>
        <begin position="268"/>
        <end position="302"/>
    </location>
</feature>
<feature type="compositionally biased region" description="Polar residues" evidence="2">
    <location>
        <begin position="268"/>
        <end position="297"/>
    </location>
</feature>
<reference evidence="3 4" key="1">
    <citation type="submission" date="2018-10" db="EMBL/GenBank/DDBJ databases">
        <title>Fifty Aureobasidium pullulans genomes reveal a recombining polyextremotolerant generalist.</title>
        <authorList>
            <person name="Gostincar C."/>
            <person name="Turk M."/>
            <person name="Zajc J."/>
            <person name="Gunde-Cimerman N."/>
        </authorList>
    </citation>
    <scope>NUCLEOTIDE SEQUENCE [LARGE SCALE GENOMIC DNA]</scope>
    <source>
        <strain evidence="3 4">EXF-10796</strain>
    </source>
</reference>
<evidence type="ECO:0000313" key="4">
    <source>
        <dbReference type="Proteomes" id="UP000309076"/>
    </source>
</evidence>
<comment type="caution">
    <text evidence="3">The sequence shown here is derived from an EMBL/GenBank/DDBJ whole genome shotgun (WGS) entry which is preliminary data.</text>
</comment>
<organism evidence="3 4">
    <name type="scientific">Aureobasidium pullulans</name>
    <name type="common">Black yeast</name>
    <name type="synonym">Pullularia pullulans</name>
    <dbReference type="NCBI Taxonomy" id="5580"/>
    <lineage>
        <taxon>Eukaryota</taxon>
        <taxon>Fungi</taxon>
        <taxon>Dikarya</taxon>
        <taxon>Ascomycota</taxon>
        <taxon>Pezizomycotina</taxon>
        <taxon>Dothideomycetes</taxon>
        <taxon>Dothideomycetidae</taxon>
        <taxon>Dothideales</taxon>
        <taxon>Saccotheciaceae</taxon>
        <taxon>Aureobasidium</taxon>
    </lineage>
</organism>
<sequence>MSETVGALHRDDCSQTSPDNTSSISDDTSTERVAYTPSHSPAPPESLFPSWLNPAYFGHLRDARERKLEDLIKELVESRSRMEPLLYRVKEPADPSLLASEWTWEDEVRELQERMSGLRNLIFKLHTEIELSRQPPDATEAPHDAAIVKGISPKQNLGASGLPFSKRQLKLQSQCDTQQLQLFQLAQALATERSETAELQNQLQEVKEQNRALLQQYGRVQWEMVKAERQARHVKERFKSLSRTAQSHMYHNEHELTSLRGQLSELLTSQASQSSVEDMNASAPSEQPQLHSTSAPSQEPEPHSYIADHMAEIAYEEGRWALEEDSSTDGEADDQYEIDYEEQMENKCRSLCSKIKRLKQILLIEKKRTEDAKSLLEMATKNGQYWQECFEQE</sequence>
<keyword evidence="1" id="KW-0175">Coiled coil</keyword>
<feature type="compositionally biased region" description="Low complexity" evidence="2">
    <location>
        <begin position="16"/>
        <end position="27"/>
    </location>
</feature>
<dbReference type="Proteomes" id="UP000309076">
    <property type="component" value="Unassembled WGS sequence"/>
</dbReference>
<accession>A0AB74J3I7</accession>
<protein>
    <submittedName>
        <fullName evidence="3">Uncharacterized protein</fullName>
    </submittedName>
</protein>
<feature type="region of interest" description="Disordered" evidence="2">
    <location>
        <begin position="1"/>
        <end position="46"/>
    </location>
</feature>
<feature type="coiled-coil region" evidence="1">
    <location>
        <begin position="189"/>
        <end position="244"/>
    </location>
</feature>
<dbReference type="AlphaFoldDB" id="A0AB74J3I7"/>
<evidence type="ECO:0000256" key="2">
    <source>
        <dbReference type="SAM" id="MobiDB-lite"/>
    </source>
</evidence>
<proteinExistence type="predicted"/>
<evidence type="ECO:0000256" key="1">
    <source>
        <dbReference type="SAM" id="Coils"/>
    </source>
</evidence>
<gene>
    <name evidence="3" type="ORF">D6D21_03436</name>
</gene>